<evidence type="ECO:0000256" key="2">
    <source>
        <dbReference type="ARBA" id="ARBA00005557"/>
    </source>
</evidence>
<evidence type="ECO:0000256" key="7">
    <source>
        <dbReference type="ARBA" id="ARBA00035180"/>
    </source>
</evidence>
<dbReference type="OrthoDB" id="6618793at2759"/>
<evidence type="ECO:0000256" key="5">
    <source>
        <dbReference type="ARBA" id="ARBA00023128"/>
    </source>
</evidence>
<comment type="subcellular location">
    <subcellularLocation>
        <location evidence="1">Mitochondrion</location>
    </subcellularLocation>
</comment>
<keyword evidence="10" id="KW-1185">Reference proteome</keyword>
<dbReference type="Gene3D" id="3.40.30.10">
    <property type="entry name" value="Glutaredoxin"/>
    <property type="match status" value="1"/>
</dbReference>
<keyword evidence="6" id="KW-0687">Ribonucleoprotein</keyword>
<dbReference type="Proteomes" id="UP000694569">
    <property type="component" value="Unplaced"/>
</dbReference>
<comment type="similarity">
    <text evidence="2">Belongs to the mitochondrion-specific ribosomal protein mL53 family.</text>
</comment>
<dbReference type="InterPro" id="IPR019716">
    <property type="entry name" value="Ribosomal_mL53"/>
</dbReference>
<evidence type="ECO:0000256" key="8">
    <source>
        <dbReference type="ARBA" id="ARBA00042721"/>
    </source>
</evidence>
<dbReference type="GO" id="GO:0005762">
    <property type="term" value="C:mitochondrial large ribosomal subunit"/>
    <property type="evidence" value="ECO:0007669"/>
    <property type="project" value="TreeGrafter"/>
</dbReference>
<evidence type="ECO:0000256" key="4">
    <source>
        <dbReference type="ARBA" id="ARBA00022980"/>
    </source>
</evidence>
<proteinExistence type="inferred from homology"/>
<evidence type="ECO:0000256" key="6">
    <source>
        <dbReference type="ARBA" id="ARBA00023274"/>
    </source>
</evidence>
<sequence length="106" mass="11953">NAACLPRLSVKSVAVRFCPFESSVQSTREFLESINAKKICSTNINFAVTVDVRHDKFETQVDILFVDGEHGSHLDILQRIGTRCKTPYPQRSTGASLERITVRFRP</sequence>
<dbReference type="Ensembl" id="ENSLLET00000007435.1">
    <property type="protein sequence ID" value="ENSLLEP00000007141.1"/>
    <property type="gene ID" value="ENSLLEG00000004517.1"/>
</dbReference>
<keyword evidence="3" id="KW-0809">Transit peptide</keyword>
<evidence type="ECO:0000256" key="1">
    <source>
        <dbReference type="ARBA" id="ARBA00004173"/>
    </source>
</evidence>
<dbReference type="Pfam" id="PF10780">
    <property type="entry name" value="MRP_L53"/>
    <property type="match status" value="1"/>
</dbReference>
<organism evidence="9 10">
    <name type="scientific">Leptobrachium leishanense</name>
    <name type="common">Leishan spiny toad</name>
    <dbReference type="NCBI Taxonomy" id="445787"/>
    <lineage>
        <taxon>Eukaryota</taxon>
        <taxon>Metazoa</taxon>
        <taxon>Chordata</taxon>
        <taxon>Craniata</taxon>
        <taxon>Vertebrata</taxon>
        <taxon>Euteleostomi</taxon>
        <taxon>Amphibia</taxon>
        <taxon>Batrachia</taxon>
        <taxon>Anura</taxon>
        <taxon>Pelobatoidea</taxon>
        <taxon>Megophryidae</taxon>
        <taxon>Leptobrachium</taxon>
    </lineage>
</organism>
<dbReference type="GeneTree" id="ENSGT00940000164970"/>
<evidence type="ECO:0000313" key="10">
    <source>
        <dbReference type="Proteomes" id="UP000694569"/>
    </source>
</evidence>
<evidence type="ECO:0000256" key="3">
    <source>
        <dbReference type="ARBA" id="ARBA00022946"/>
    </source>
</evidence>
<evidence type="ECO:0000313" key="9">
    <source>
        <dbReference type="Ensembl" id="ENSLLEP00000007141.1"/>
    </source>
</evidence>
<name>A0A8C5M5S8_9ANUR</name>
<reference evidence="9" key="2">
    <citation type="submission" date="2025-09" db="UniProtKB">
        <authorList>
            <consortium name="Ensembl"/>
        </authorList>
    </citation>
    <scope>IDENTIFICATION</scope>
</reference>
<dbReference type="PANTHER" id="PTHR33618:SF1">
    <property type="entry name" value="LARGE RIBOSOMAL SUBUNIT PROTEIN ML53"/>
    <property type="match status" value="1"/>
</dbReference>
<dbReference type="InterPro" id="IPR052473">
    <property type="entry name" value="mtLSU_mL53"/>
</dbReference>
<keyword evidence="5" id="KW-0496">Mitochondrion</keyword>
<reference evidence="9" key="1">
    <citation type="submission" date="2025-08" db="UniProtKB">
        <authorList>
            <consortium name="Ensembl"/>
        </authorList>
    </citation>
    <scope>IDENTIFICATION</scope>
</reference>
<dbReference type="PANTHER" id="PTHR33618">
    <property type="entry name" value="39S RIBOSOMAL PROTEIN L53, MITOCHONDRIAL"/>
    <property type="match status" value="1"/>
</dbReference>
<protein>
    <recommendedName>
        <fullName evidence="7">Large ribosomal subunit protein mL53</fullName>
    </recommendedName>
    <alternativeName>
        <fullName evidence="8">39S ribosomal protein L53, mitochondrial</fullName>
    </alternativeName>
</protein>
<dbReference type="AlphaFoldDB" id="A0A8C5M5S8"/>
<accession>A0A8C5M5S8</accession>
<keyword evidence="4" id="KW-0689">Ribosomal protein</keyword>